<evidence type="ECO:0008006" key="4">
    <source>
        <dbReference type="Google" id="ProtNLM"/>
    </source>
</evidence>
<dbReference type="Proteomes" id="UP001595740">
    <property type="component" value="Unassembled WGS sequence"/>
</dbReference>
<reference evidence="3" key="1">
    <citation type="journal article" date="2019" name="Int. J. Syst. Evol. Microbiol.">
        <title>The Global Catalogue of Microorganisms (GCM) 10K type strain sequencing project: providing services to taxonomists for standard genome sequencing and annotation.</title>
        <authorList>
            <consortium name="The Broad Institute Genomics Platform"/>
            <consortium name="The Broad Institute Genome Sequencing Center for Infectious Disease"/>
            <person name="Wu L."/>
            <person name="Ma J."/>
        </authorList>
    </citation>
    <scope>NUCLEOTIDE SEQUENCE [LARGE SCALE GENOMIC DNA]</scope>
    <source>
        <strain evidence="3">KCTC 42875</strain>
    </source>
</reference>
<gene>
    <name evidence="2" type="ORF">ACFOLC_15870</name>
</gene>
<dbReference type="RefSeq" id="WP_386760243.1">
    <property type="nucleotide sequence ID" value="NZ_JBHRXK010000015.1"/>
</dbReference>
<comment type="caution">
    <text evidence="2">The sequence shown here is derived from an EMBL/GenBank/DDBJ whole genome shotgun (WGS) entry which is preliminary data.</text>
</comment>
<feature type="transmembrane region" description="Helical" evidence="1">
    <location>
        <begin position="37"/>
        <end position="57"/>
    </location>
</feature>
<protein>
    <recommendedName>
        <fullName evidence="4">DUF1328 domain-containing protein</fullName>
    </recommendedName>
</protein>
<evidence type="ECO:0000256" key="1">
    <source>
        <dbReference type="SAM" id="Phobius"/>
    </source>
</evidence>
<dbReference type="EMBL" id="JBHRXK010000015">
    <property type="protein sequence ID" value="MFC3552482.1"/>
    <property type="molecule type" value="Genomic_DNA"/>
</dbReference>
<evidence type="ECO:0000313" key="3">
    <source>
        <dbReference type="Proteomes" id="UP001595740"/>
    </source>
</evidence>
<keyword evidence="1" id="KW-0472">Membrane</keyword>
<keyword evidence="3" id="KW-1185">Reference proteome</keyword>
<organism evidence="2 3">
    <name type="scientific">Lysobacter cavernae</name>
    <dbReference type="NCBI Taxonomy" id="1685901"/>
    <lineage>
        <taxon>Bacteria</taxon>
        <taxon>Pseudomonadati</taxon>
        <taxon>Pseudomonadota</taxon>
        <taxon>Gammaproteobacteria</taxon>
        <taxon>Lysobacterales</taxon>
        <taxon>Lysobacteraceae</taxon>
        <taxon>Lysobacter</taxon>
    </lineage>
</organism>
<keyword evidence="1" id="KW-0812">Transmembrane</keyword>
<name>A0ABV7RUT3_9GAMM</name>
<proteinExistence type="predicted"/>
<evidence type="ECO:0000313" key="2">
    <source>
        <dbReference type="EMBL" id="MFC3552482.1"/>
    </source>
</evidence>
<sequence length="72" mass="7785">MENALKLMLFFLGSAGAFFALDKLIGAFGVTSTKAKNALAFGGVALLVIAFFAIFGFDGSYQVQDWSERARR</sequence>
<accession>A0ABV7RUT3</accession>
<keyword evidence="1" id="KW-1133">Transmembrane helix</keyword>